<dbReference type="Proteomes" id="UP000595446">
    <property type="component" value="Chromosome"/>
</dbReference>
<dbReference type="STRING" id="110505.ACT16_23980"/>
<organism evidence="1 2">
    <name type="scientific">Mycobacterium heckeshornense</name>
    <dbReference type="NCBI Taxonomy" id="110505"/>
    <lineage>
        <taxon>Bacteria</taxon>
        <taxon>Bacillati</taxon>
        <taxon>Actinomycetota</taxon>
        <taxon>Actinomycetes</taxon>
        <taxon>Mycobacteriales</taxon>
        <taxon>Mycobacteriaceae</taxon>
        <taxon>Mycobacterium</taxon>
    </lineage>
</organism>
<proteinExistence type="predicted"/>
<protein>
    <submittedName>
        <fullName evidence="1">ESAT-6-like protein EsxF</fullName>
    </submittedName>
</protein>
<dbReference type="AlphaFoldDB" id="A0A2I3EED6"/>
<dbReference type="SUPFAM" id="SSF140453">
    <property type="entry name" value="EsxAB dimer-like"/>
    <property type="match status" value="1"/>
</dbReference>
<dbReference type="EMBL" id="AP024237">
    <property type="protein sequence ID" value="BCO37297.1"/>
    <property type="molecule type" value="Genomic_DNA"/>
</dbReference>
<keyword evidence="2" id="KW-1185">Reference proteome</keyword>
<accession>A0A2I3EED6</accession>
<dbReference type="Pfam" id="PF06013">
    <property type="entry name" value="WXG100"/>
    <property type="match status" value="1"/>
</dbReference>
<reference evidence="1 2" key="1">
    <citation type="submission" date="2020-12" db="EMBL/GenBank/DDBJ databases">
        <title>Complete genome sequence of Mycobacterium heckeshornense JCM 15655T, closely related to a pathogenic non-tuberculous mycobacterial species Mycobacterium xenopi.</title>
        <authorList>
            <person name="Yoshida M."/>
            <person name="Fukano H."/>
            <person name="Asakura T."/>
            <person name="Suzuki M."/>
            <person name="Hoshino Y."/>
        </authorList>
    </citation>
    <scope>NUCLEOTIDE SEQUENCE [LARGE SCALE GENOMIC DNA]</scope>
    <source>
        <strain evidence="1 2">JCM 15655</strain>
    </source>
</reference>
<dbReference type="InterPro" id="IPR036689">
    <property type="entry name" value="ESAT-6-like_sf"/>
</dbReference>
<evidence type="ECO:0000313" key="1">
    <source>
        <dbReference type="EMBL" id="BCO37297.1"/>
    </source>
</evidence>
<evidence type="ECO:0000313" key="2">
    <source>
        <dbReference type="Proteomes" id="UP000595446"/>
    </source>
</evidence>
<dbReference type="InterPro" id="IPR010310">
    <property type="entry name" value="T7SS_ESAT-6-like"/>
</dbReference>
<name>A0A2I3EED6_9MYCO</name>
<gene>
    <name evidence="1" type="primary">esxF_2</name>
    <name evidence="1" type="ORF">MHEC_37300</name>
</gene>
<sequence length="90" mass="9162">MAGCAQALGGAAEALRARLAELDGQVGQMLGGWRGTSGRAYASAWDLWRRGAGEVMLGLSILADAVGKAGLSFQQNESASAEVLRGVRGG</sequence>
<dbReference type="Gene3D" id="1.10.287.1060">
    <property type="entry name" value="ESAT-6-like"/>
    <property type="match status" value="1"/>
</dbReference>